<dbReference type="Proteomes" id="UP000289738">
    <property type="component" value="Chromosome B10"/>
</dbReference>
<gene>
    <name evidence="1" type="ORF">Ahy_B10g102919</name>
</gene>
<keyword evidence="2" id="KW-1185">Reference proteome</keyword>
<name>A0A444X2X3_ARAHY</name>
<proteinExistence type="predicted"/>
<comment type="caution">
    <text evidence="1">The sequence shown here is derived from an EMBL/GenBank/DDBJ whole genome shotgun (WGS) entry which is preliminary data.</text>
</comment>
<protein>
    <submittedName>
        <fullName evidence="1">Uncharacterized protein</fullName>
    </submittedName>
</protein>
<reference evidence="1 2" key="1">
    <citation type="submission" date="2019-01" db="EMBL/GenBank/DDBJ databases">
        <title>Sequencing of cultivated peanut Arachis hypogaea provides insights into genome evolution and oil improvement.</title>
        <authorList>
            <person name="Chen X."/>
        </authorList>
    </citation>
    <scope>NUCLEOTIDE SEQUENCE [LARGE SCALE GENOMIC DNA]</scope>
    <source>
        <strain evidence="2">cv. Fuhuasheng</strain>
        <tissue evidence="1">Leaves</tissue>
    </source>
</reference>
<evidence type="ECO:0000313" key="2">
    <source>
        <dbReference type="Proteomes" id="UP000289738"/>
    </source>
</evidence>
<dbReference type="EMBL" id="SDMP01000020">
    <property type="protein sequence ID" value="RYQ84031.1"/>
    <property type="molecule type" value="Genomic_DNA"/>
</dbReference>
<organism evidence="1 2">
    <name type="scientific">Arachis hypogaea</name>
    <name type="common">Peanut</name>
    <dbReference type="NCBI Taxonomy" id="3818"/>
    <lineage>
        <taxon>Eukaryota</taxon>
        <taxon>Viridiplantae</taxon>
        <taxon>Streptophyta</taxon>
        <taxon>Embryophyta</taxon>
        <taxon>Tracheophyta</taxon>
        <taxon>Spermatophyta</taxon>
        <taxon>Magnoliopsida</taxon>
        <taxon>eudicotyledons</taxon>
        <taxon>Gunneridae</taxon>
        <taxon>Pentapetalae</taxon>
        <taxon>rosids</taxon>
        <taxon>fabids</taxon>
        <taxon>Fabales</taxon>
        <taxon>Fabaceae</taxon>
        <taxon>Papilionoideae</taxon>
        <taxon>50 kb inversion clade</taxon>
        <taxon>dalbergioids sensu lato</taxon>
        <taxon>Dalbergieae</taxon>
        <taxon>Pterocarpus clade</taxon>
        <taxon>Arachis</taxon>
    </lineage>
</organism>
<evidence type="ECO:0000313" key="1">
    <source>
        <dbReference type="EMBL" id="RYQ84031.1"/>
    </source>
</evidence>
<accession>A0A444X2X3</accession>
<sequence>MGVVKGGPQLVEKNPQLLGVILHLEEEVEKGINIVII</sequence>
<dbReference type="AlphaFoldDB" id="A0A444X2X3"/>